<keyword evidence="8" id="KW-1185">Reference proteome</keyword>
<comment type="caution">
    <text evidence="7">The sequence shown here is derived from an EMBL/GenBank/DDBJ whole genome shotgun (WGS) entry which is preliminary data.</text>
</comment>
<feature type="domain" description="Response regulatory" evidence="6">
    <location>
        <begin position="5"/>
        <end position="123"/>
    </location>
</feature>
<feature type="domain" description="HTH araC/xylS-type" evidence="5">
    <location>
        <begin position="436"/>
        <end position="534"/>
    </location>
</feature>
<dbReference type="GO" id="GO:0050568">
    <property type="term" value="F:protein-glutamine glutaminase activity"/>
    <property type="evidence" value="ECO:0007669"/>
    <property type="project" value="UniProtKB-EC"/>
</dbReference>
<dbReference type="EC" id="3.5.1.44" evidence="7"/>
<gene>
    <name evidence="7" type="primary">cheB_8</name>
    <name evidence="7" type="ORF">PAECIP111892_02026</name>
</gene>
<reference evidence="7" key="1">
    <citation type="submission" date="2022-01" db="EMBL/GenBank/DDBJ databases">
        <authorList>
            <person name="Criscuolo A."/>
        </authorList>
    </citation>
    <scope>NUCLEOTIDE SEQUENCE</scope>
    <source>
        <strain evidence="7">CIP111892</strain>
    </source>
</reference>
<protein>
    <submittedName>
        <fullName evidence="7">Protein-glutamate methylesterase/protein-glutamine glutaminase</fullName>
        <ecNumber evidence="7">3.5.1.44</ecNumber>
    </submittedName>
</protein>
<evidence type="ECO:0000259" key="6">
    <source>
        <dbReference type="PROSITE" id="PS50110"/>
    </source>
</evidence>
<dbReference type="Gene3D" id="3.40.50.2300">
    <property type="match status" value="1"/>
</dbReference>
<evidence type="ECO:0000256" key="3">
    <source>
        <dbReference type="ARBA" id="ARBA00023163"/>
    </source>
</evidence>
<dbReference type="InterPro" id="IPR020449">
    <property type="entry name" value="Tscrpt_reg_AraC-type_HTH"/>
</dbReference>
<dbReference type="InterPro" id="IPR011006">
    <property type="entry name" value="CheY-like_superfamily"/>
</dbReference>
<dbReference type="InterPro" id="IPR018060">
    <property type="entry name" value="HTH_AraC"/>
</dbReference>
<organism evidence="7 8">
    <name type="scientific">Paenibacillus auburnensis</name>
    <dbReference type="NCBI Taxonomy" id="2905649"/>
    <lineage>
        <taxon>Bacteria</taxon>
        <taxon>Bacillati</taxon>
        <taxon>Bacillota</taxon>
        <taxon>Bacilli</taxon>
        <taxon>Bacillales</taxon>
        <taxon>Paenibacillaceae</taxon>
        <taxon>Paenibacillus</taxon>
    </lineage>
</organism>
<dbReference type="Gene3D" id="1.10.10.60">
    <property type="entry name" value="Homeodomain-like"/>
    <property type="match status" value="2"/>
</dbReference>
<feature type="modified residue" description="4-aspartylphosphate" evidence="4">
    <location>
        <position position="57"/>
    </location>
</feature>
<dbReference type="PROSITE" id="PS50110">
    <property type="entry name" value="RESPONSE_REGULATORY"/>
    <property type="match status" value="1"/>
</dbReference>
<dbReference type="InterPro" id="IPR018062">
    <property type="entry name" value="HTH_AraC-typ_CS"/>
</dbReference>
<keyword evidence="4" id="KW-0597">Phosphoprotein</keyword>
<dbReference type="SUPFAM" id="SSF46689">
    <property type="entry name" value="Homeodomain-like"/>
    <property type="match status" value="2"/>
</dbReference>
<dbReference type="Pfam" id="PF12833">
    <property type="entry name" value="HTH_18"/>
    <property type="match status" value="1"/>
</dbReference>
<evidence type="ECO:0000256" key="1">
    <source>
        <dbReference type="ARBA" id="ARBA00023015"/>
    </source>
</evidence>
<evidence type="ECO:0000259" key="5">
    <source>
        <dbReference type="PROSITE" id="PS01124"/>
    </source>
</evidence>
<dbReference type="PROSITE" id="PS00041">
    <property type="entry name" value="HTH_ARAC_FAMILY_1"/>
    <property type="match status" value="1"/>
</dbReference>
<dbReference type="SMART" id="SM00448">
    <property type="entry name" value="REC"/>
    <property type="match status" value="1"/>
</dbReference>
<name>A0ABM9BXB5_9BACL</name>
<dbReference type="InterPro" id="IPR001789">
    <property type="entry name" value="Sig_transdc_resp-reg_receiver"/>
</dbReference>
<evidence type="ECO:0000256" key="2">
    <source>
        <dbReference type="ARBA" id="ARBA00023125"/>
    </source>
</evidence>
<proteinExistence type="predicted"/>
<dbReference type="PRINTS" id="PR00032">
    <property type="entry name" value="HTHARAC"/>
</dbReference>
<evidence type="ECO:0000313" key="7">
    <source>
        <dbReference type="EMBL" id="CAH1195368.1"/>
    </source>
</evidence>
<dbReference type="PANTHER" id="PTHR43280:SF35">
    <property type="entry name" value="RESPONSE REGULATOR"/>
    <property type="match status" value="1"/>
</dbReference>
<evidence type="ECO:0000313" key="8">
    <source>
        <dbReference type="Proteomes" id="UP000838324"/>
    </source>
</evidence>
<dbReference type="InterPro" id="IPR009057">
    <property type="entry name" value="Homeodomain-like_sf"/>
</dbReference>
<keyword evidence="2" id="KW-0238">DNA-binding</keyword>
<keyword evidence="3" id="KW-0804">Transcription</keyword>
<dbReference type="Proteomes" id="UP000838324">
    <property type="component" value="Unassembled WGS sequence"/>
</dbReference>
<accession>A0ABM9BXB5</accession>
<dbReference type="SMART" id="SM00342">
    <property type="entry name" value="HTH_ARAC"/>
    <property type="match status" value="1"/>
</dbReference>
<sequence length="551" mass="62366">MSLIKLLIADDEALVCIGLQSMLKWEQYNIEIVGIAHNGAQEEEMIDSLRPDIVISDIKMPVKSGLAVADSVRKKYGRLPLFIILTSYEDFEYARAAIGVQATDYLVKLELTPDTLAASIQRAITLLEAYQTLESYPKLVHRGNLQAQRDKFFIRLFNNLFENKNQYLLQKEDLDLDLSGPAYLVCTCRILGPDSVPPRGDKLVALCSSTVQMAKDTLTSTRTCYVTSLDLRNFAVALPVCGTDPLGWMPDTQKLLADMASVLHNYFNVTIIGAIGFAVEDPYLLRESYLAARKALPAAVKAQSFVFFAEGEPLEQDYPLFDFSESRSEIRRAFEEMDTQALYAIISRMIEIFDGRSDLLVPATDAACNILYMATSLLADGEEIVEQIFEHEPEGYRAIYQMHTIEEIAGWLITFRDGCSAILSTRRQSYKEQIVKNVQEYIKRNLGTKLSLNQVADVFNFSPNYLSHLFSKIAKVNYVEYITETKITAAKEMMLRGEGRIYEISQKLGYESAFYFSKVFKKVTGMSPREYIQQIEAGSQPERSLQERNRS</sequence>
<dbReference type="PANTHER" id="PTHR43280">
    <property type="entry name" value="ARAC-FAMILY TRANSCRIPTIONAL REGULATOR"/>
    <property type="match status" value="1"/>
</dbReference>
<keyword evidence="1" id="KW-0805">Transcription regulation</keyword>
<keyword evidence="7" id="KW-0378">Hydrolase</keyword>
<evidence type="ECO:0000256" key="4">
    <source>
        <dbReference type="PROSITE-ProRule" id="PRU00169"/>
    </source>
</evidence>
<dbReference type="CDD" id="cd17536">
    <property type="entry name" value="REC_YesN-like"/>
    <property type="match status" value="1"/>
</dbReference>
<dbReference type="PROSITE" id="PS01124">
    <property type="entry name" value="HTH_ARAC_FAMILY_2"/>
    <property type="match status" value="1"/>
</dbReference>
<dbReference type="SUPFAM" id="SSF52172">
    <property type="entry name" value="CheY-like"/>
    <property type="match status" value="1"/>
</dbReference>
<dbReference type="EMBL" id="CAKMMG010000001">
    <property type="protein sequence ID" value="CAH1195368.1"/>
    <property type="molecule type" value="Genomic_DNA"/>
</dbReference>
<dbReference type="Pfam" id="PF00072">
    <property type="entry name" value="Response_reg"/>
    <property type="match status" value="1"/>
</dbReference>